<gene>
    <name evidence="1" type="ORF">AAE3_LOCUS10721</name>
</gene>
<evidence type="ECO:0000313" key="2">
    <source>
        <dbReference type="Proteomes" id="UP000467700"/>
    </source>
</evidence>
<evidence type="ECO:0000313" key="1">
    <source>
        <dbReference type="EMBL" id="CAA7268536.1"/>
    </source>
</evidence>
<comment type="caution">
    <text evidence="1">The sequence shown here is derived from an EMBL/GenBank/DDBJ whole genome shotgun (WGS) entry which is preliminary data.</text>
</comment>
<proteinExistence type="predicted"/>
<organism evidence="1 2">
    <name type="scientific">Cyclocybe aegerita</name>
    <name type="common">Black poplar mushroom</name>
    <name type="synonym">Agrocybe aegerita</name>
    <dbReference type="NCBI Taxonomy" id="1973307"/>
    <lineage>
        <taxon>Eukaryota</taxon>
        <taxon>Fungi</taxon>
        <taxon>Dikarya</taxon>
        <taxon>Basidiomycota</taxon>
        <taxon>Agaricomycotina</taxon>
        <taxon>Agaricomycetes</taxon>
        <taxon>Agaricomycetidae</taxon>
        <taxon>Agaricales</taxon>
        <taxon>Agaricineae</taxon>
        <taxon>Bolbitiaceae</taxon>
        <taxon>Cyclocybe</taxon>
    </lineage>
</organism>
<name>A0A8S0WXZ0_CYCAE</name>
<protein>
    <submittedName>
        <fullName evidence="1">Uncharacterized protein</fullName>
    </submittedName>
</protein>
<reference evidence="1 2" key="1">
    <citation type="submission" date="2020-01" db="EMBL/GenBank/DDBJ databases">
        <authorList>
            <person name="Gupta K D."/>
        </authorList>
    </citation>
    <scope>NUCLEOTIDE SEQUENCE [LARGE SCALE GENOMIC DNA]</scope>
</reference>
<sequence>MLSAGSPGERYPARAHHLNTSLSSDAFRDLSTTSSSSTNHSQPLSLSFGASLSNLSRSRHPSSNLPLSVRSREIGRPRLIVLITQSGEYSHSSLSPRHESPFPKMSGSLILRVLRASRVICILSHVYAAAR</sequence>
<dbReference type="Proteomes" id="UP000467700">
    <property type="component" value="Unassembled WGS sequence"/>
</dbReference>
<dbReference type="AlphaFoldDB" id="A0A8S0WXZ0"/>
<dbReference type="EMBL" id="CACVBS010000068">
    <property type="protein sequence ID" value="CAA7268536.1"/>
    <property type="molecule type" value="Genomic_DNA"/>
</dbReference>
<keyword evidence="2" id="KW-1185">Reference proteome</keyword>
<accession>A0A8S0WXZ0</accession>